<proteinExistence type="predicted"/>
<feature type="region of interest" description="Disordered" evidence="1">
    <location>
        <begin position="36"/>
        <end position="59"/>
    </location>
</feature>
<sequence length="82" mass="9363">MVRHMDHDQLLRITIKAQNEGLFKAKVVLSYEIPATGPDVTGREQPEGSGGRGEGKQSCRHHYHSILTSHRGYFFFLSFFSR</sequence>
<evidence type="ECO:0000313" key="2">
    <source>
        <dbReference type="EMBL" id="MPC56175.1"/>
    </source>
</evidence>
<gene>
    <name evidence="2" type="ORF">E2C01_050128</name>
</gene>
<organism evidence="2 3">
    <name type="scientific">Portunus trituberculatus</name>
    <name type="common">Swimming crab</name>
    <name type="synonym">Neptunus trituberculatus</name>
    <dbReference type="NCBI Taxonomy" id="210409"/>
    <lineage>
        <taxon>Eukaryota</taxon>
        <taxon>Metazoa</taxon>
        <taxon>Ecdysozoa</taxon>
        <taxon>Arthropoda</taxon>
        <taxon>Crustacea</taxon>
        <taxon>Multicrustacea</taxon>
        <taxon>Malacostraca</taxon>
        <taxon>Eumalacostraca</taxon>
        <taxon>Eucarida</taxon>
        <taxon>Decapoda</taxon>
        <taxon>Pleocyemata</taxon>
        <taxon>Brachyura</taxon>
        <taxon>Eubrachyura</taxon>
        <taxon>Portunoidea</taxon>
        <taxon>Portunidae</taxon>
        <taxon>Portuninae</taxon>
        <taxon>Portunus</taxon>
    </lineage>
</organism>
<keyword evidence="3" id="KW-1185">Reference proteome</keyword>
<protein>
    <submittedName>
        <fullName evidence="2">Uncharacterized protein</fullName>
    </submittedName>
</protein>
<dbReference type="AlphaFoldDB" id="A0A5B7GFN0"/>
<dbReference type="Proteomes" id="UP000324222">
    <property type="component" value="Unassembled WGS sequence"/>
</dbReference>
<name>A0A5B7GFN0_PORTR</name>
<dbReference type="EMBL" id="VSRR010013750">
    <property type="protein sequence ID" value="MPC56175.1"/>
    <property type="molecule type" value="Genomic_DNA"/>
</dbReference>
<accession>A0A5B7GFN0</accession>
<evidence type="ECO:0000256" key="1">
    <source>
        <dbReference type="SAM" id="MobiDB-lite"/>
    </source>
</evidence>
<comment type="caution">
    <text evidence="2">The sequence shown here is derived from an EMBL/GenBank/DDBJ whole genome shotgun (WGS) entry which is preliminary data.</text>
</comment>
<evidence type="ECO:0000313" key="3">
    <source>
        <dbReference type="Proteomes" id="UP000324222"/>
    </source>
</evidence>
<reference evidence="2 3" key="1">
    <citation type="submission" date="2019-05" db="EMBL/GenBank/DDBJ databases">
        <title>Another draft genome of Portunus trituberculatus and its Hox gene families provides insights of decapod evolution.</title>
        <authorList>
            <person name="Jeong J.-H."/>
            <person name="Song I."/>
            <person name="Kim S."/>
            <person name="Choi T."/>
            <person name="Kim D."/>
            <person name="Ryu S."/>
            <person name="Kim W."/>
        </authorList>
    </citation>
    <scope>NUCLEOTIDE SEQUENCE [LARGE SCALE GENOMIC DNA]</scope>
    <source>
        <tissue evidence="2">Muscle</tissue>
    </source>
</reference>